<feature type="region of interest" description="Disordered" evidence="1">
    <location>
        <begin position="1"/>
        <end position="43"/>
    </location>
</feature>
<dbReference type="RefSeq" id="WP_373973025.1">
    <property type="nucleotide sequence ID" value="NZ_JBHDLJ010000015.1"/>
</dbReference>
<evidence type="ECO:0000313" key="2">
    <source>
        <dbReference type="EMBL" id="MFB0835848.1"/>
    </source>
</evidence>
<dbReference type="EMBL" id="JBHDLJ010000015">
    <property type="protein sequence ID" value="MFB0835848.1"/>
    <property type="molecule type" value="Genomic_DNA"/>
</dbReference>
<comment type="caution">
    <text evidence="2">The sequence shown here is derived from an EMBL/GenBank/DDBJ whole genome shotgun (WGS) entry which is preliminary data.</text>
</comment>
<proteinExistence type="predicted"/>
<reference evidence="2 3" key="1">
    <citation type="submission" date="2024-09" db="EMBL/GenBank/DDBJ databases">
        <authorList>
            <person name="Salinas-Garcia M.A."/>
            <person name="Prieme A."/>
        </authorList>
    </citation>
    <scope>NUCLEOTIDE SEQUENCE [LARGE SCALE GENOMIC DNA]</scope>
    <source>
        <strain evidence="2 3">DSM 21081</strain>
    </source>
</reference>
<sequence>MPDKSPHRHEAKKPSKSIKEKRAEKRSKAAGDSGTDPFGKMKK</sequence>
<organism evidence="2 3">
    <name type="scientific">Arthrobacter halodurans</name>
    <dbReference type="NCBI Taxonomy" id="516699"/>
    <lineage>
        <taxon>Bacteria</taxon>
        <taxon>Bacillati</taxon>
        <taxon>Actinomycetota</taxon>
        <taxon>Actinomycetes</taxon>
        <taxon>Micrococcales</taxon>
        <taxon>Micrococcaceae</taxon>
        <taxon>Arthrobacter</taxon>
    </lineage>
</organism>
<accession>A0ABV4UQ98</accession>
<evidence type="ECO:0000313" key="3">
    <source>
        <dbReference type="Proteomes" id="UP001575652"/>
    </source>
</evidence>
<evidence type="ECO:0000256" key="1">
    <source>
        <dbReference type="SAM" id="MobiDB-lite"/>
    </source>
</evidence>
<feature type="compositionally biased region" description="Basic and acidic residues" evidence="1">
    <location>
        <begin position="17"/>
        <end position="29"/>
    </location>
</feature>
<keyword evidence="3" id="KW-1185">Reference proteome</keyword>
<dbReference type="Proteomes" id="UP001575652">
    <property type="component" value="Unassembled WGS sequence"/>
</dbReference>
<gene>
    <name evidence="2" type="ORF">ACETWP_14745</name>
</gene>
<feature type="compositionally biased region" description="Basic residues" evidence="1">
    <location>
        <begin position="1"/>
        <end position="16"/>
    </location>
</feature>
<protein>
    <submittedName>
        <fullName evidence="2">Uncharacterized protein</fullName>
    </submittedName>
</protein>
<name>A0ABV4UQ98_9MICC</name>